<keyword evidence="1" id="KW-0808">Transferase</keyword>
<name>A0A6J7X6H4_9CAUD</name>
<dbReference type="EMBL" id="LR798356">
    <property type="protein sequence ID" value="CAB5226199.1"/>
    <property type="molecule type" value="Genomic_DNA"/>
</dbReference>
<dbReference type="Pfam" id="PF13489">
    <property type="entry name" value="Methyltransf_23"/>
    <property type="match status" value="1"/>
</dbReference>
<dbReference type="GO" id="GO:0008168">
    <property type="term" value="F:methyltransferase activity"/>
    <property type="evidence" value="ECO:0007669"/>
    <property type="project" value="UniProtKB-KW"/>
</dbReference>
<dbReference type="InterPro" id="IPR029063">
    <property type="entry name" value="SAM-dependent_MTases_sf"/>
</dbReference>
<accession>A0A6J7X6H4</accession>
<sequence>MFLDKYKSNIDTNIHRSLYNKDDNGRSMENEDHIRLAVNHFIRKCRPGVRARFFDIGADYGFAMHIAKTRFIDVYGIEPYPHIDPIDPMIKIDQDTIETLDFAQYPSGEYHVFLNHVLEHLENPIGALNKLSAFTDCQYLFISTPNGLCQDMDWVFPRGHLHSFIPEFFSIVVPRETRFKLMEQQIVCFRNGWEEIWNVYQRKSTTEE</sequence>
<evidence type="ECO:0000313" key="1">
    <source>
        <dbReference type="EMBL" id="CAB5226199.1"/>
    </source>
</evidence>
<protein>
    <submittedName>
        <fullName evidence="1">Methyltransferase domain containing protein</fullName>
    </submittedName>
</protein>
<keyword evidence="1" id="KW-0489">Methyltransferase</keyword>
<reference evidence="1" key="1">
    <citation type="submission" date="2020-05" db="EMBL/GenBank/DDBJ databases">
        <authorList>
            <person name="Chiriac C."/>
            <person name="Salcher M."/>
            <person name="Ghai R."/>
            <person name="Kavagutti S V."/>
        </authorList>
    </citation>
    <scope>NUCLEOTIDE SEQUENCE</scope>
</reference>
<gene>
    <name evidence="1" type="ORF">UFOVP755_104</name>
</gene>
<organism evidence="1">
    <name type="scientific">uncultured Caudovirales phage</name>
    <dbReference type="NCBI Taxonomy" id="2100421"/>
    <lineage>
        <taxon>Viruses</taxon>
        <taxon>Duplodnaviria</taxon>
        <taxon>Heunggongvirae</taxon>
        <taxon>Uroviricota</taxon>
        <taxon>Caudoviricetes</taxon>
        <taxon>Peduoviridae</taxon>
        <taxon>Maltschvirus</taxon>
        <taxon>Maltschvirus maltsch</taxon>
    </lineage>
</organism>
<dbReference type="Gene3D" id="3.40.50.150">
    <property type="entry name" value="Vaccinia Virus protein VP39"/>
    <property type="match status" value="1"/>
</dbReference>
<dbReference type="GO" id="GO:0032259">
    <property type="term" value="P:methylation"/>
    <property type="evidence" value="ECO:0007669"/>
    <property type="project" value="UniProtKB-KW"/>
</dbReference>
<dbReference type="SUPFAM" id="SSF53335">
    <property type="entry name" value="S-adenosyl-L-methionine-dependent methyltransferases"/>
    <property type="match status" value="1"/>
</dbReference>
<proteinExistence type="predicted"/>